<dbReference type="InterPro" id="IPR007197">
    <property type="entry name" value="rSAM"/>
</dbReference>
<dbReference type="GO" id="GO:0016740">
    <property type="term" value="F:transferase activity"/>
    <property type="evidence" value="ECO:0007669"/>
    <property type="project" value="TreeGrafter"/>
</dbReference>
<dbReference type="GO" id="GO:0046872">
    <property type="term" value="F:metal ion binding"/>
    <property type="evidence" value="ECO:0007669"/>
    <property type="project" value="UniProtKB-KW"/>
</dbReference>
<reference evidence="6 7" key="2">
    <citation type="journal article" date="2009" name="Proc. Natl. Acad. Sci. U.S.A.">
        <title>On the chimeric nature, thermophilic origin, and phylogenetic placement of the Thermotogales.</title>
        <authorList>
            <person name="Zhaxybayeva O."/>
            <person name="Swithers K.S."/>
            <person name="Lapierre P."/>
            <person name="Fournier G.P."/>
            <person name="Bickhart D.M."/>
            <person name="DeBoy R.T."/>
            <person name="Nelson K.E."/>
            <person name="Nesbo C.L."/>
            <person name="Doolittle W.F."/>
            <person name="Gogarten J.P."/>
            <person name="Noll K.M."/>
        </authorList>
    </citation>
    <scope>NUCLEOTIDE SEQUENCE [LARGE SCALE GENOMIC DNA]</scope>
    <source>
        <strain evidence="7">ATCC 35602 / DSM 5306 / Rt17-B1</strain>
    </source>
</reference>
<dbReference type="eggNOG" id="COG2516">
    <property type="taxonomic scope" value="Bacteria"/>
</dbReference>
<accession>A7HLM9</accession>
<keyword evidence="2" id="KW-0479">Metal-binding</keyword>
<dbReference type="InterPro" id="IPR034422">
    <property type="entry name" value="HydE/PylB-like"/>
</dbReference>
<organism evidence="6 7">
    <name type="scientific">Fervidobacterium nodosum (strain ATCC 35602 / DSM 5306 / Rt17-B1)</name>
    <dbReference type="NCBI Taxonomy" id="381764"/>
    <lineage>
        <taxon>Bacteria</taxon>
        <taxon>Thermotogati</taxon>
        <taxon>Thermotogota</taxon>
        <taxon>Thermotogae</taxon>
        <taxon>Thermotogales</taxon>
        <taxon>Fervidobacteriaceae</taxon>
        <taxon>Fervidobacterium</taxon>
    </lineage>
</organism>
<dbReference type="Gene3D" id="3.20.20.70">
    <property type="entry name" value="Aldolase class I"/>
    <property type="match status" value="1"/>
</dbReference>
<evidence type="ECO:0000256" key="2">
    <source>
        <dbReference type="ARBA" id="ARBA00022723"/>
    </source>
</evidence>
<dbReference type="PANTHER" id="PTHR43726">
    <property type="entry name" value="3-METHYLORNITHINE SYNTHASE"/>
    <property type="match status" value="1"/>
</dbReference>
<dbReference type="KEGG" id="fno:Fnod_0962"/>
<dbReference type="Pfam" id="PF04055">
    <property type="entry name" value="Radical_SAM"/>
    <property type="match status" value="1"/>
</dbReference>
<evidence type="ECO:0000256" key="1">
    <source>
        <dbReference type="ARBA" id="ARBA00022691"/>
    </source>
</evidence>
<keyword evidence="4" id="KW-0411">Iron-sulfur</keyword>
<dbReference type="Proteomes" id="UP000002415">
    <property type="component" value="Chromosome"/>
</dbReference>
<keyword evidence="7" id="KW-1185">Reference proteome</keyword>
<evidence type="ECO:0000259" key="5">
    <source>
        <dbReference type="PROSITE" id="PS51918"/>
    </source>
</evidence>
<dbReference type="InterPro" id="IPR058240">
    <property type="entry name" value="rSAM_sf"/>
</dbReference>
<dbReference type="InterPro" id="IPR006638">
    <property type="entry name" value="Elp3/MiaA/NifB-like_rSAM"/>
</dbReference>
<evidence type="ECO:0000313" key="6">
    <source>
        <dbReference type="EMBL" id="ABS60812.1"/>
    </source>
</evidence>
<keyword evidence="1" id="KW-0949">S-adenosyl-L-methionine</keyword>
<name>A7HLM9_FERNB</name>
<dbReference type="EMBL" id="CP000771">
    <property type="protein sequence ID" value="ABS60812.1"/>
    <property type="molecule type" value="Genomic_DNA"/>
</dbReference>
<keyword evidence="3" id="KW-0408">Iron</keyword>
<dbReference type="PROSITE" id="PS51918">
    <property type="entry name" value="RADICAL_SAM"/>
    <property type="match status" value="1"/>
</dbReference>
<dbReference type="AlphaFoldDB" id="A7HLM9"/>
<dbReference type="SMART" id="SM00729">
    <property type="entry name" value="Elp3"/>
    <property type="match status" value="1"/>
</dbReference>
<dbReference type="OrthoDB" id="5495221at2"/>
<dbReference type="RefSeq" id="WP_011994127.1">
    <property type="nucleotide sequence ID" value="NC_009718.1"/>
</dbReference>
<reference evidence="6 7" key="1">
    <citation type="submission" date="2007-07" db="EMBL/GenBank/DDBJ databases">
        <title>Complete sequence of Fervidobacterium nodosum Rt17-B1.</title>
        <authorList>
            <consortium name="US DOE Joint Genome Institute"/>
            <person name="Copeland A."/>
            <person name="Lucas S."/>
            <person name="Lapidus A."/>
            <person name="Barry K."/>
            <person name="Glavina del Rio T."/>
            <person name="Dalin E."/>
            <person name="Tice H."/>
            <person name="Pitluck S."/>
            <person name="Saunders E."/>
            <person name="Brettin T."/>
            <person name="Bruce D."/>
            <person name="Detter J.C."/>
            <person name="Han C."/>
            <person name="Schmutz J."/>
            <person name="Larimer F."/>
            <person name="Land M."/>
            <person name="Hauser L."/>
            <person name="Kyrpides N."/>
            <person name="Mikhailova N."/>
            <person name="Nelson K."/>
            <person name="Gogarten J.P."/>
            <person name="Noll K."/>
            <person name="Richardson P."/>
        </authorList>
    </citation>
    <scope>NUCLEOTIDE SEQUENCE [LARGE SCALE GENOMIC DNA]</scope>
    <source>
        <strain evidence="7">ATCC 35602 / DSM 5306 / Rt17-B1</strain>
    </source>
</reference>
<dbReference type="SFLD" id="SFLDG01098">
    <property type="entry name" value="Uncharacterised_Radical_SAM_Su"/>
    <property type="match status" value="1"/>
</dbReference>
<dbReference type="PANTHER" id="PTHR43726:SF1">
    <property type="entry name" value="BIOTIN SYNTHASE"/>
    <property type="match status" value="1"/>
</dbReference>
<evidence type="ECO:0000256" key="3">
    <source>
        <dbReference type="ARBA" id="ARBA00023004"/>
    </source>
</evidence>
<dbReference type="GO" id="GO:0051536">
    <property type="term" value="F:iron-sulfur cluster binding"/>
    <property type="evidence" value="ECO:0007669"/>
    <property type="project" value="UniProtKB-KW"/>
</dbReference>
<gene>
    <name evidence="6" type="ordered locus">Fnod_0962</name>
</gene>
<protein>
    <submittedName>
        <fullName evidence="6">Radical SAM domain protein</fullName>
    </submittedName>
</protein>
<feature type="domain" description="Radical SAM core" evidence="5">
    <location>
        <begin position="19"/>
        <end position="238"/>
    </location>
</feature>
<dbReference type="STRING" id="381764.Fnod_0962"/>
<dbReference type="SFLD" id="SFLDS00029">
    <property type="entry name" value="Radical_SAM"/>
    <property type="match status" value="1"/>
</dbReference>
<sequence>MVLRASFWTWKLLNGEKIPDEMPTAYLMLDGDCLYDCAYCTHAKSSKTDPSYLSRVTWKEINIENLLANTKLFKRICVQTVNYKAYAKDILSLVQKIREIDKEVLISVSTRVANKQELDTFMNSGIDQVGIAIDIVNANLHRLYRGWPIDYTLELISYGALKYEGRITTHIIVGLGENDMELYEIFKKMKSLNVQIALFAFTPVKGTKLEKSSQPTLERYRKIQILRYIMFDKNQEPEIKFDENGYISDIKYEQIPDIQNAFLTSGCTHCTRPYYNDKPTNKVLYNYHKG</sequence>
<dbReference type="InterPro" id="IPR013785">
    <property type="entry name" value="Aldolase_TIM"/>
</dbReference>
<evidence type="ECO:0000313" key="7">
    <source>
        <dbReference type="Proteomes" id="UP000002415"/>
    </source>
</evidence>
<dbReference type="HOGENOM" id="CLU_054041_0_0_0"/>
<evidence type="ECO:0000256" key="4">
    <source>
        <dbReference type="ARBA" id="ARBA00023014"/>
    </source>
</evidence>
<proteinExistence type="predicted"/>
<dbReference type="SUPFAM" id="SSF102114">
    <property type="entry name" value="Radical SAM enzymes"/>
    <property type="match status" value="1"/>
</dbReference>